<protein>
    <submittedName>
        <fullName evidence="10">Contact-dependent inhibition of growth factor CdiA</fullName>
    </submittedName>
</protein>
<evidence type="ECO:0000256" key="6">
    <source>
        <dbReference type="ARBA" id="ARBA00024043"/>
    </source>
</evidence>
<gene>
    <name evidence="10" type="primary">cdiA</name>
    <name evidence="10" type="ordered locus">EbC_21870</name>
</gene>
<dbReference type="Pfam" id="PF13332">
    <property type="entry name" value="Fil_haemagg_2"/>
    <property type="match status" value="3"/>
</dbReference>
<evidence type="ECO:0000256" key="3">
    <source>
        <dbReference type="ARBA" id="ARBA00022729"/>
    </source>
</evidence>
<feature type="compositionally biased region" description="Low complexity" evidence="7">
    <location>
        <begin position="2586"/>
        <end position="2602"/>
    </location>
</feature>
<dbReference type="Pfam" id="PF05860">
    <property type="entry name" value="TPS"/>
    <property type="match status" value="1"/>
</dbReference>
<dbReference type="GO" id="GO:0030430">
    <property type="term" value="C:host cell cytoplasm"/>
    <property type="evidence" value="ECO:0007669"/>
    <property type="project" value="UniProtKB-ARBA"/>
</dbReference>
<comment type="subcellular location">
    <subcellularLocation>
        <location evidence="1">Target cell</location>
        <location evidence="1">Target cell cytoplasm</location>
    </subcellularLocation>
</comment>
<keyword evidence="3 8" id="KW-0732">Signal</keyword>
<feature type="chain" id="PRO_5003118177" evidence="8">
    <location>
        <begin position="33"/>
        <end position="3376"/>
    </location>
</feature>
<feature type="region of interest" description="Disordered" evidence="7">
    <location>
        <begin position="3238"/>
        <end position="3275"/>
    </location>
</feature>
<comment type="similarity">
    <text evidence="6">In the N-terminal section; belongs to the CdiA toxin family.</text>
</comment>
<dbReference type="InterPro" id="IPR006914">
    <property type="entry name" value="VENN_dom"/>
</dbReference>
<feature type="region of interest" description="Disordered" evidence="7">
    <location>
        <begin position="2212"/>
        <end position="2235"/>
    </location>
</feature>
<dbReference type="GeneID" id="90512200"/>
<dbReference type="SUPFAM" id="SSF51126">
    <property type="entry name" value="Pectin lyase-like"/>
    <property type="match status" value="1"/>
</dbReference>
<dbReference type="InterPro" id="IPR012334">
    <property type="entry name" value="Pectin_lyas_fold"/>
</dbReference>
<organism evidence="11">
    <name type="scientific">Erwinia billingiae (strain Eb661)</name>
    <dbReference type="NCBI Taxonomy" id="634500"/>
    <lineage>
        <taxon>Bacteria</taxon>
        <taxon>Pseudomonadati</taxon>
        <taxon>Pseudomonadota</taxon>
        <taxon>Gammaproteobacteria</taxon>
        <taxon>Enterobacterales</taxon>
        <taxon>Erwiniaceae</taxon>
        <taxon>Erwinia</taxon>
    </lineage>
</organism>
<dbReference type="Gene3D" id="2.160.20.10">
    <property type="entry name" value="Single-stranded right-handed beta-helix, Pectin lyase-like"/>
    <property type="match status" value="1"/>
</dbReference>
<dbReference type="InterPro" id="IPR011050">
    <property type="entry name" value="Pectin_lyase_fold/virulence"/>
</dbReference>
<evidence type="ECO:0000256" key="7">
    <source>
        <dbReference type="SAM" id="MobiDB-lite"/>
    </source>
</evidence>
<keyword evidence="4" id="KW-1266">Target cell cytoplasm</keyword>
<sequence>MDDRQPVSLFRRALSYLICGLIATQPLLPAFADQITPVTPGTKMDAAGNGVPVVNIATPNQAGVSHNQYQQYNVGKEGLILNNATGQLTQTQLGGLIQNNPNLKAGHEAQSIINEVVGANRSQLQGYTEVAGKAANVIVANPYGITCNGCGFINTPNATLTTGKPQLDANGNLASLEVTKGSVIVEGQGLDGSSADAVSIVARATEINAGIYAKDLTVTVGANRVGKDGSITPIAGEGAAPSVAVDTSALGGMYANRIHLVSSEKGVGVNLGNLNARQGDMVLDAQGKLTLNNSLSSGSLTANASSVTLSGDNKASGQVTVNAVQDIALEKGTLVSDAGIQLRAQNRFDNSGQITASKNLSATAQQLNNKGMLAGATTTVVATDLQNSKGAAISAVNSLAINSNSLVNLGVFSAPVLSLSSAEIDNSGLIQGSQSLGITGNRLTNLAGGTLSSDNSFALNLPELNNSGLITSGATLSLSGSNLTNQGEINAADIAAHNTILNNQQGGLLLADNTLSLQNNSLANAGQIAAEKLDIDTAQVTNTGTLQGTGSLQTQGKQLTNSGTLLSGGQMTVAADKLDNQGLLQGQQLTLTSSSTDNSGRLMAQVLTLQGDLINSGLMQGTKTLALRGGDVSNKRGGQLLSGGTLNVQGNALDNQGSVEADRLDVALQSWQNAGNTRVSTLLSAEVSGALHNSGTLVSEKDFNLTSGDITNAGTLAADQLNMTAQQVNNTGLLQADNALLLNSREVTNSADGVLLSGGDLTLTGSTFNNAGVWQGQRLTYQLDSLLNTGTVNGKAALMGTSSTLLDNRGSLLTGGKAKITAVLLLNSGKIMATSLQLRGGSLGNSGLWQGASSLDAQATNDLTQTSTGKALSAGDLLLNASNLSTAGTLQGANAHITANTWWHQGSLLGTDGMSAAIDEELRNDGELLSEGTAQFSAQNLLNNGSMLAEKAMTLNGGALNNTGTVQGETLDITPASVTNQGSLIGLKSLTLGPLQQRSALRMRIAQATPSRVLINNAGGKLLTQGTLSLTGDTVTNNGIWQGQQILLDANSLTNGGAIQSADGLQITLRDNLTSTSGSKISANGSAVFNALNFTNQGQWIAKNLTLQGGTLNNNGDISGVDALSVQLNGALTQQQNKTLLSAGKLDLHSASLSNAGQIQGQTLEVTTGAVNNGGRIQGDNNLVITASGRLTNNASGTLLSKSGLTLTTPELYNYGLIQGGTARITANNTANNSGKVLSAGELTFNTPQLTNSGWLQAAQLTLNAASASNSGTLLADQQGTLTGSQLQNQGMAQGGNLAVNYAQLNNSGTVLGVDQLTVNATQVTHQASGRLFSGGSLLLKSTGFDQLGQVVALGDATLQLINGFTGRNTLAAGNRLSISSNGAIENQSQMQGQAVTLSAGGDLTNNGQITTGTGDSSLSGNRINLNGAGSLQGGGNLALTSRSDVVVNGFTGTLGNLTINSPGSIINTALLYAGQNLYLYGNSIQNQRGDMLAGNSLWLQRDAAGNANGEVINTSGTIESQNGDITIKTGHLLNTRDGLTTSSTTIEGPGIPAGAESGSFELELADFSVENKELGYYFKESKGGSSGHGASGTVRAYLAPTEKTRVKRYLVSETSVTAFADGGAGRIAASRDLSVSASTLNNQASYLLAGRNANLSGGQLNNASWQNGTTSQYLTYTSLADIRPVMQVIVKKKPGEDNIGASNVEFYDPDRFAINRGNTSDETVTYILSGTPEYETTYTGDGLRAVIQAGGSVNASFSGDISNTSTTANAGWSGNTLAAPALSGLSGINKTTSLQRQQLTGSENVAINSPEWRDQLQNALQQVNGGATLVDRSEATKNLTDVEKAHNAASGTSVLPASLHHYAAANVDTSAYPLPSSENGYFVTGDSKSPYLITLNPKLNGLGQLDSSLFGDLNALLGKQPGSALQETRQQYTDVNTFLGSAYLLDRLNLKPESDYRFLGDAAFDTRYVSNTVLNQTGSRYLNGIGSELDQMQYLMDNAAAAQQSLGLQFGISLTAEQIASLDKSIIWWESASVNGQTVLVPKVYLSSKDAAMNDGSVIAGNNVTLSGGNITNSGSSITAQNAVAIDSQNNIDNLNAGLIKAGSDLQLGALNDINNVSSTISGKKVALESINGDINNITASSMWKIGGNGPVQASKTLIGQKAAITSQDALSLKSGNDINITGASLNAGGDLLLNAGHDLSLNSIATSESRKIGNKETHSSGAERTTLSSGGDLTLRAGQDITSQAAALAAEGDIGLQAGRDINLEAEATTSGNSERGSKKTVINETVRQQGTEIASGGNTSLIAGHDINSQASDITAQQDITLHAGNNVDLGTATESDYYYKEETKTKKGLLSKKTTHTIQEDSATNEKGTLLSGNNVSVSAGNDLLVKGSQVVGDGKVDLNAGNNVEIAAATNMDSAWRFSETKKSGLMGTGGLGISIGSSKSLHEMKQKGTTQSQSISTVGSTAGDVSITAGKQLQVNGADLIAGGNMALQGDSVTITPGHDVRTRDERFEQRTSGLTLALSGAVAEAVNSAIAAAQSAKQESDGRLAALQATKAVLSGVQANQGSQLAQANGDPNNGIGISLSLTTQQSKSQQHQQSDTVSGSTINAGKNLSIDATGKGNGVNSGDLLIAGSQLKAAGDTSLHAANDITLAAASNTQQTTGKNSSSGGGVGISFGVGSGSAGLSIFASVNGAKGHEKGNGTVWSETTLDSGGDVSITSGRDTTLSGAQVNGNSVKADIGRDLTMASLQDSDNYDSKQTSFGAGGSFTFGSMTGSGYVNVSQDKMHSNYDSVTDQSGIYAGKGGFDITVGNHTQLNGAVIASQADADKNRLDTGTLGYTDIHNEADYKTEHAGIGISSGASMGGQFAGNMANTLLAGAGGSGHAEGTTQSAVAQGTIIVRDKANQQQNVDDLSRDTEHANDSISPIFNKEKEQKRLQTAQLIGEIGVQAMDIARTQGQIEATKAGKAELAAKGVKEPGENATKEERAAWNKALTETSGYKTAQQQWGTGSAIQQGIQAATAAVQGLAGGNIAQAVSGAAAPYLAEQIHNMTTTKGPDGKDVVNTQANLMAHAVVGAVTSWAAGNSALAGASGAVMGEYIAQQMYPGVDRKDLTEEQRQTISALGTLAAGLAGGVVGDSTADAVAGAQAGKTSLENNNLILPAPVPVPGVPVGPGDQVKQDADKQIASGLDGSLKDFGEAIDKATQCSFGRACSEDTGESSANQPNIGKDLTDAEKAELSGSGSGTPGGWEPQDEENARNNENKQNNNFDRFKKDDLVSSANEPINEQGLSAAARAWEKHAGRPGGVFEPLKGNPAQKSEAANQFVNEVLNNKNTVKTDLSRGGVEYRLPDGRGVRYNSDGSFSGFLDPKMPR</sequence>
<dbReference type="HOGENOM" id="CLU_000043_2_2_6"/>
<reference evidence="10 11" key="1">
    <citation type="journal article" date="2010" name="BMC Genomics">
        <title>Genome comparison of the epiphytic bacteria Erwinia billingiae and E. tasmaniensis with the pear pathogen E. pyrifoliae.</title>
        <authorList>
            <person name="Kube M."/>
            <person name="Migdoll A.M."/>
            <person name="Gehring I."/>
            <person name="Heitmann K."/>
            <person name="Mayer Y."/>
            <person name="Kuhl H."/>
            <person name="Knaust F."/>
            <person name="Geider K."/>
            <person name="Reinhardt R."/>
        </authorList>
    </citation>
    <scope>NUCLEOTIDE SEQUENCE [LARGE SCALE GENOMIC DNA]</scope>
    <source>
        <strain evidence="10 11">Eb661</strain>
    </source>
</reference>
<feature type="region of interest" description="Disordered" evidence="7">
    <location>
        <begin position="3352"/>
        <end position="3376"/>
    </location>
</feature>
<evidence type="ECO:0000313" key="10">
    <source>
        <dbReference type="EMBL" id="CAX59718.1"/>
    </source>
</evidence>
<dbReference type="NCBIfam" id="TIGR01731">
    <property type="entry name" value="fil_hemag_20aa"/>
    <property type="match status" value="19"/>
</dbReference>
<dbReference type="InterPro" id="IPR025157">
    <property type="entry name" value="Hemagglutinin_rpt"/>
</dbReference>
<dbReference type="NCBIfam" id="TIGR01901">
    <property type="entry name" value="adhes_NPXG"/>
    <property type="match status" value="1"/>
</dbReference>
<evidence type="ECO:0000313" key="11">
    <source>
        <dbReference type="Proteomes" id="UP000008793"/>
    </source>
</evidence>
<dbReference type="SMART" id="SM00912">
    <property type="entry name" value="Haemagg_act"/>
    <property type="match status" value="1"/>
</dbReference>
<dbReference type="Pfam" id="PF04829">
    <property type="entry name" value="PT-VENN"/>
    <property type="match status" value="1"/>
</dbReference>
<evidence type="ECO:0000259" key="9">
    <source>
        <dbReference type="SMART" id="SM00912"/>
    </source>
</evidence>
<feature type="domain" description="Filamentous haemagglutinin FhaB/tRNA nuclease CdiA-like TPS" evidence="9">
    <location>
        <begin position="48"/>
        <end position="170"/>
    </location>
</feature>
<proteinExistence type="inferred from homology"/>
<dbReference type="GO" id="GO:0090729">
    <property type="term" value="F:toxin activity"/>
    <property type="evidence" value="ECO:0007669"/>
    <property type="project" value="UniProtKB-KW"/>
</dbReference>
<evidence type="ECO:0000256" key="8">
    <source>
        <dbReference type="SAM" id="SignalP"/>
    </source>
</evidence>
<evidence type="ECO:0000256" key="4">
    <source>
        <dbReference type="ARBA" id="ARBA00022913"/>
    </source>
</evidence>
<keyword evidence="2" id="KW-0800">Toxin</keyword>
<evidence type="ECO:0000256" key="2">
    <source>
        <dbReference type="ARBA" id="ARBA00022656"/>
    </source>
</evidence>
<dbReference type="STRING" id="634500.EbC_21870"/>
<dbReference type="eggNOG" id="COG3210">
    <property type="taxonomic scope" value="Bacteria"/>
</dbReference>
<dbReference type="EMBL" id="FP236843">
    <property type="protein sequence ID" value="CAX59718.1"/>
    <property type="molecule type" value="Genomic_DNA"/>
</dbReference>
<feature type="region of interest" description="Disordered" evidence="7">
    <location>
        <begin position="2571"/>
        <end position="2612"/>
    </location>
</feature>
<dbReference type="GO" id="GO:0004521">
    <property type="term" value="F:RNA endonuclease activity"/>
    <property type="evidence" value="ECO:0007669"/>
    <property type="project" value="UniProtKB-ARBA"/>
</dbReference>
<name>D8MSB1_ERWBE</name>
<feature type="compositionally biased region" description="Polar residues" evidence="7">
    <location>
        <begin position="2221"/>
        <end position="2233"/>
    </location>
</feature>
<keyword evidence="5" id="KW-0843">Virulence</keyword>
<dbReference type="RefSeq" id="WP_013202206.1">
    <property type="nucleotide sequence ID" value="NC_014306.1"/>
</dbReference>
<evidence type="ECO:0000256" key="1">
    <source>
        <dbReference type="ARBA" id="ARBA00004219"/>
    </source>
</evidence>
<feature type="compositionally biased region" description="Polar residues" evidence="7">
    <location>
        <begin position="2603"/>
        <end position="2612"/>
    </location>
</feature>
<dbReference type="InterPro" id="IPR010069">
    <property type="entry name" value="CdiA_FHA1_rpt"/>
</dbReference>
<feature type="signal peptide" evidence="8">
    <location>
        <begin position="1"/>
        <end position="32"/>
    </location>
</feature>
<dbReference type="eggNOG" id="COG3209">
    <property type="taxonomic scope" value="Bacteria"/>
</dbReference>
<dbReference type="KEGG" id="ebi:EbC_21870"/>
<dbReference type="FunFam" id="2.160.20.10:FF:000048">
    <property type="entry name" value="tRNA nuclease CdiA"/>
    <property type="match status" value="1"/>
</dbReference>
<evidence type="ECO:0000256" key="5">
    <source>
        <dbReference type="ARBA" id="ARBA00023026"/>
    </source>
</evidence>
<keyword evidence="11" id="KW-1185">Reference proteome</keyword>
<dbReference type="Proteomes" id="UP000008793">
    <property type="component" value="Chromosome"/>
</dbReference>
<feature type="compositionally biased region" description="Polar residues" evidence="7">
    <location>
        <begin position="2706"/>
        <end position="2733"/>
    </location>
</feature>
<feature type="region of interest" description="Disordered" evidence="7">
    <location>
        <begin position="2701"/>
        <end position="2733"/>
    </location>
</feature>
<dbReference type="InterPro" id="IPR008638">
    <property type="entry name" value="FhaB/CdiA-like_TPS"/>
</dbReference>
<accession>D8MSB1</accession>